<dbReference type="AlphaFoldDB" id="X0XLR1"/>
<gene>
    <name evidence="2" type="ORF">S01H1_47997</name>
</gene>
<evidence type="ECO:0000256" key="1">
    <source>
        <dbReference type="SAM" id="MobiDB-lite"/>
    </source>
</evidence>
<dbReference type="EMBL" id="BARS01030801">
    <property type="protein sequence ID" value="GAG25896.1"/>
    <property type="molecule type" value="Genomic_DNA"/>
</dbReference>
<feature type="region of interest" description="Disordered" evidence="1">
    <location>
        <begin position="59"/>
        <end position="79"/>
    </location>
</feature>
<protein>
    <submittedName>
        <fullName evidence="2">Uncharacterized protein</fullName>
    </submittedName>
</protein>
<evidence type="ECO:0000313" key="2">
    <source>
        <dbReference type="EMBL" id="GAG25896.1"/>
    </source>
</evidence>
<reference evidence="2" key="1">
    <citation type="journal article" date="2014" name="Front. Microbiol.">
        <title>High frequency of phylogenetically diverse reductive dehalogenase-homologous genes in deep subseafloor sedimentary metagenomes.</title>
        <authorList>
            <person name="Kawai M."/>
            <person name="Futagami T."/>
            <person name="Toyoda A."/>
            <person name="Takaki Y."/>
            <person name="Nishi S."/>
            <person name="Hori S."/>
            <person name="Arai W."/>
            <person name="Tsubouchi T."/>
            <person name="Morono Y."/>
            <person name="Uchiyama I."/>
            <person name="Ito T."/>
            <person name="Fujiyama A."/>
            <person name="Inagaki F."/>
            <person name="Takami H."/>
        </authorList>
    </citation>
    <scope>NUCLEOTIDE SEQUENCE</scope>
    <source>
        <strain evidence="2">Expedition CK06-06</strain>
    </source>
</reference>
<proteinExistence type="predicted"/>
<organism evidence="2">
    <name type="scientific">marine sediment metagenome</name>
    <dbReference type="NCBI Taxonomy" id="412755"/>
    <lineage>
        <taxon>unclassified sequences</taxon>
        <taxon>metagenomes</taxon>
        <taxon>ecological metagenomes</taxon>
    </lineage>
</organism>
<feature type="compositionally biased region" description="Basic and acidic residues" evidence="1">
    <location>
        <begin position="62"/>
        <end position="79"/>
    </location>
</feature>
<name>X0XLR1_9ZZZZ</name>
<comment type="caution">
    <text evidence="2">The sequence shown here is derived from an EMBL/GenBank/DDBJ whole genome shotgun (WGS) entry which is preliminary data.</text>
</comment>
<accession>X0XLR1</accession>
<sequence>MPLLRIREDCQEREKKVQKRFKNKILMQGLQKDLYRGQGLREDKSESRGRFSGFGLILQGRFPEKDSRPPEPDSRLESG</sequence>